<reference evidence="1 2" key="1">
    <citation type="journal article" date="2021" name="Front. Genet.">
        <title>Chromosome-Level Genome Assembly Reveals Significant Gene Expansion in the Toll and IMD Signaling Pathways of Dendrolimus kikuchii.</title>
        <authorList>
            <person name="Zhou J."/>
            <person name="Wu P."/>
            <person name="Xiong Z."/>
            <person name="Liu N."/>
            <person name="Zhao N."/>
            <person name="Ji M."/>
            <person name="Qiu Y."/>
            <person name="Yang B."/>
        </authorList>
    </citation>
    <scope>NUCLEOTIDE SEQUENCE [LARGE SCALE GENOMIC DNA]</scope>
    <source>
        <strain evidence="1">Ann1</strain>
    </source>
</reference>
<protein>
    <submittedName>
        <fullName evidence="1">Uncharacterized protein</fullName>
    </submittedName>
</protein>
<dbReference type="Proteomes" id="UP000824533">
    <property type="component" value="Linkage Group LG06"/>
</dbReference>
<sequence length="279" mass="30604">MSLKIEADISVGSEPCVGAWSEKIFIGTEDGFIRSYNTDLSSATSWAAHAVQPFAIAAGGGTVYSSSNDGGIRVWTPEGTKLKELPITGGDIGSIYVFDKHVYAGDEVGNVLVYENNEIKATYQVLEEVKDLCFNEPFLFTVRDLYVTVTEIKPEESKTRFLTRHAMEGRAPIRISGQFLLFMSRDGNHLRLHEASINTNFKFLHEVKVSDMIVTSIAVIGDYAFTGGWDGFVRRWKICNNQLEPSGVLEVGSCVNALISGSNSVYAALSGGRLIRIKS</sequence>
<accession>A0ACC1D9F6</accession>
<gene>
    <name evidence="1" type="ORF">K1T71_003925</name>
</gene>
<organism evidence="1 2">
    <name type="scientific">Dendrolimus kikuchii</name>
    <dbReference type="NCBI Taxonomy" id="765133"/>
    <lineage>
        <taxon>Eukaryota</taxon>
        <taxon>Metazoa</taxon>
        <taxon>Ecdysozoa</taxon>
        <taxon>Arthropoda</taxon>
        <taxon>Hexapoda</taxon>
        <taxon>Insecta</taxon>
        <taxon>Pterygota</taxon>
        <taxon>Neoptera</taxon>
        <taxon>Endopterygota</taxon>
        <taxon>Lepidoptera</taxon>
        <taxon>Glossata</taxon>
        <taxon>Ditrysia</taxon>
        <taxon>Bombycoidea</taxon>
        <taxon>Lasiocampidae</taxon>
        <taxon>Dendrolimus</taxon>
    </lineage>
</organism>
<evidence type="ECO:0000313" key="2">
    <source>
        <dbReference type="Proteomes" id="UP000824533"/>
    </source>
</evidence>
<keyword evidence="2" id="KW-1185">Reference proteome</keyword>
<proteinExistence type="predicted"/>
<name>A0ACC1D9F6_9NEOP</name>
<dbReference type="EMBL" id="CM034392">
    <property type="protein sequence ID" value="KAJ0180521.1"/>
    <property type="molecule type" value="Genomic_DNA"/>
</dbReference>
<evidence type="ECO:0000313" key="1">
    <source>
        <dbReference type="EMBL" id="KAJ0180521.1"/>
    </source>
</evidence>
<comment type="caution">
    <text evidence="1">The sequence shown here is derived from an EMBL/GenBank/DDBJ whole genome shotgun (WGS) entry which is preliminary data.</text>
</comment>